<organism evidence="1 2">
    <name type="scientific">Enterocloster bolteae (strain ATCC BAA-613 / DSM 15670 / CCUG 46953 / JCM 12243 / WAL 16351)</name>
    <name type="common">Clostridium bolteae</name>
    <dbReference type="NCBI Taxonomy" id="411902"/>
    <lineage>
        <taxon>Bacteria</taxon>
        <taxon>Bacillati</taxon>
        <taxon>Bacillota</taxon>
        <taxon>Clostridia</taxon>
        <taxon>Lachnospirales</taxon>
        <taxon>Lachnospiraceae</taxon>
        <taxon>Enterocloster</taxon>
    </lineage>
</organism>
<evidence type="ECO:0000313" key="2">
    <source>
        <dbReference type="Proteomes" id="UP000005396"/>
    </source>
</evidence>
<dbReference type="EMBL" id="ABCC02000029">
    <property type="protein sequence ID" value="EDP16333.1"/>
    <property type="molecule type" value="Genomic_DNA"/>
</dbReference>
<protein>
    <submittedName>
        <fullName evidence="1">Uncharacterized protein</fullName>
    </submittedName>
</protein>
<evidence type="ECO:0000313" key="1">
    <source>
        <dbReference type="EMBL" id="EDP16333.1"/>
    </source>
</evidence>
<dbReference type="AlphaFoldDB" id="A8RRU4"/>
<dbReference type="PaxDb" id="411902-CLOBOL_03096"/>
<gene>
    <name evidence="1" type="ORF">CLOBOL_03096</name>
</gene>
<reference evidence="1 2" key="1">
    <citation type="submission" date="2007-08" db="EMBL/GenBank/DDBJ databases">
        <authorList>
            <person name="Fulton L."/>
            <person name="Clifton S."/>
            <person name="Fulton B."/>
            <person name="Xu J."/>
            <person name="Minx P."/>
            <person name="Pepin K.H."/>
            <person name="Johnson M."/>
            <person name="Thiruvilangam P."/>
            <person name="Bhonagiri V."/>
            <person name="Nash W.E."/>
            <person name="Mardis E.R."/>
            <person name="Wilson R.K."/>
        </authorList>
    </citation>
    <scope>NUCLEOTIDE SEQUENCE [LARGE SCALE GENOMIC DNA]</scope>
    <source>
        <strain evidence="2">ATCC BAA-613 / DSM 15670 / CCUG 46953 / JCM 12243 / WAL 16351</strain>
    </source>
</reference>
<dbReference type="Proteomes" id="UP000005396">
    <property type="component" value="Unassembled WGS sequence"/>
</dbReference>
<sequence length="70" mass="7757">MLTKSCAHSILAVSGAAVKGRGEISAGKIWSRRYGAKIWSPSYGTEDMKKLQALPEINSYKLCNETYLYN</sequence>
<reference evidence="1 2" key="2">
    <citation type="submission" date="2007-09" db="EMBL/GenBank/DDBJ databases">
        <title>Draft genome sequence of Clostridium bolteae (ATCC BAA-613).</title>
        <authorList>
            <person name="Sudarsanam P."/>
            <person name="Ley R."/>
            <person name="Guruge J."/>
            <person name="Turnbaugh P.J."/>
            <person name="Mahowald M."/>
            <person name="Liep D."/>
            <person name="Gordon J."/>
        </authorList>
    </citation>
    <scope>NUCLEOTIDE SEQUENCE [LARGE SCALE GENOMIC DNA]</scope>
    <source>
        <strain evidence="2">ATCC BAA-613 / DSM 15670 / CCUG 46953 / JCM 12243 / WAL 16351</strain>
    </source>
</reference>
<proteinExistence type="predicted"/>
<accession>A8RRU4</accession>
<dbReference type="HOGENOM" id="CLU_2750602_0_0_9"/>
<name>A8RRU4_ENTBW</name>
<comment type="caution">
    <text evidence="1">The sequence shown here is derived from an EMBL/GenBank/DDBJ whole genome shotgun (WGS) entry which is preliminary data.</text>
</comment>